<dbReference type="FunFam" id="3.10.310.40:FF:000001">
    <property type="entry name" value="Alanine--tRNA ligase"/>
    <property type="match status" value="1"/>
</dbReference>
<dbReference type="PROSITE" id="PS50860">
    <property type="entry name" value="AA_TRNA_LIGASE_II_ALA"/>
    <property type="match status" value="1"/>
</dbReference>
<dbReference type="SMART" id="SM00863">
    <property type="entry name" value="tRNA_SAD"/>
    <property type="match status" value="1"/>
</dbReference>
<dbReference type="Gene3D" id="3.30.980.10">
    <property type="entry name" value="Threonyl-trna Synthetase, Chain A, domain 2"/>
    <property type="match status" value="1"/>
</dbReference>
<dbReference type="PANTHER" id="PTHR11777:SF9">
    <property type="entry name" value="ALANINE--TRNA LIGASE, CYTOPLASMIC"/>
    <property type="match status" value="1"/>
</dbReference>
<feature type="binding site" evidence="14">
    <location>
        <position position="667"/>
    </location>
    <ligand>
        <name>Zn(2+)</name>
        <dbReference type="ChEBI" id="CHEBI:29105"/>
    </ligand>
</feature>
<dbReference type="InterPro" id="IPR018164">
    <property type="entry name" value="Ala-tRNA-synth_IIc_N"/>
</dbReference>
<comment type="subcellular location">
    <subcellularLocation>
        <location evidence="14">Cytoplasm</location>
    </subcellularLocation>
</comment>
<dbReference type="FunCoup" id="A0A5R8QDA8">
    <property type="interactions" value="399"/>
</dbReference>
<dbReference type="SUPFAM" id="SSF55681">
    <property type="entry name" value="Class II aaRS and biotin synthetases"/>
    <property type="match status" value="1"/>
</dbReference>
<evidence type="ECO:0000256" key="1">
    <source>
        <dbReference type="ARBA" id="ARBA00008226"/>
    </source>
</evidence>
<dbReference type="Pfam" id="PF01411">
    <property type="entry name" value="tRNA-synt_2c"/>
    <property type="match status" value="1"/>
</dbReference>
<dbReference type="FunFam" id="3.30.930.10:FF:000046">
    <property type="entry name" value="Alanine--tRNA ligase"/>
    <property type="match status" value="1"/>
</dbReference>
<dbReference type="EC" id="6.1.1.7" evidence="14"/>
<keyword evidence="11 14" id="KW-0030">Aminoacyl-tRNA synthetase</keyword>
<dbReference type="InterPro" id="IPR018162">
    <property type="entry name" value="Ala-tRNA-ligase_IIc_anticod-bd"/>
</dbReference>
<evidence type="ECO:0000256" key="14">
    <source>
        <dbReference type="HAMAP-Rule" id="MF_00036"/>
    </source>
</evidence>
<dbReference type="GO" id="GO:0004813">
    <property type="term" value="F:alanine-tRNA ligase activity"/>
    <property type="evidence" value="ECO:0007669"/>
    <property type="project" value="UniProtKB-UniRule"/>
</dbReference>
<feature type="domain" description="Alanyl-transfer RNA synthetases family profile" evidence="16">
    <location>
        <begin position="4"/>
        <end position="710"/>
    </location>
</feature>
<dbReference type="Gene3D" id="3.30.930.10">
    <property type="entry name" value="Bira Bifunctional Protein, Domain 2"/>
    <property type="match status" value="1"/>
</dbReference>
<keyword evidence="18" id="KW-1185">Reference proteome</keyword>
<feature type="binding site" evidence="14">
    <location>
        <position position="671"/>
    </location>
    <ligand>
        <name>Zn(2+)</name>
        <dbReference type="ChEBI" id="CHEBI:29105"/>
    </ligand>
</feature>
<dbReference type="GO" id="GO:0000049">
    <property type="term" value="F:tRNA binding"/>
    <property type="evidence" value="ECO:0007669"/>
    <property type="project" value="UniProtKB-KW"/>
</dbReference>
<dbReference type="Gene3D" id="3.30.54.20">
    <property type="match status" value="1"/>
</dbReference>
<dbReference type="InterPro" id="IPR045864">
    <property type="entry name" value="aa-tRNA-synth_II/BPL/LPL"/>
</dbReference>
<reference evidence="17 18" key="1">
    <citation type="submission" date="2019-05" db="EMBL/GenBank/DDBJ databases">
        <title>Culicoidintestinum kansasii gen. nov., sp. nov. from the gastrointestinal tract of the biting midge, Culicoides sonorensis.</title>
        <authorList>
            <person name="Neupane S."/>
            <person name="Ghosh A."/>
            <person name="Gunther S."/>
            <person name="Martin K."/>
            <person name="Zurek L."/>
        </authorList>
    </citation>
    <scope>NUCLEOTIDE SEQUENCE [LARGE SCALE GENOMIC DNA]</scope>
    <source>
        <strain evidence="17 18">CS-1</strain>
    </source>
</reference>
<evidence type="ECO:0000256" key="12">
    <source>
        <dbReference type="ARBA" id="ARBA00024779"/>
    </source>
</evidence>
<dbReference type="InterPro" id="IPR018163">
    <property type="entry name" value="Thr/Ala-tRNA-synth_IIc_edit"/>
</dbReference>
<dbReference type="HAMAP" id="MF_00036_B">
    <property type="entry name" value="Ala_tRNA_synth_B"/>
    <property type="match status" value="1"/>
</dbReference>
<dbReference type="SUPFAM" id="SSF50447">
    <property type="entry name" value="Translation proteins"/>
    <property type="match status" value="1"/>
</dbReference>
<dbReference type="AlphaFoldDB" id="A0A5R8QDA8"/>
<sequence length="878" mass="97732">MKKRTSAEIRQLFLDFFAEKGHAIEPSASLIPVNDPSLLWINSGVAALKKYFDGSEVPDSKRIVNAQKSLRTNDVENVGVTARHQTFFEMLGNFSIGDYFRTEAVTWGWEFLTSPDWIGFDKDKLYVTVYPSDLDTYTLWRDVIGLDESQIVPCEDNFWEVGEGPCGPCTEIFYDRGEAYNFDTPIEELNPAGENERYLEVYNIVFSQYNAQAGLSRDEYQELPTKNIDTGMGLERMVSIIQDGATNYDTDLFLPIIAAIEKQSGKKYLSDAETDKSMKIIADHIRTVTFAIADGALPSNDGRGYVIRRLIRRAVRFARKLGLQKAFLYELSPVVAEIMDAYYPYITENMEFIQKVIRAEEEKFLETLHEGEELLKELLADNVTVLSGEDAFKLYDTYGFPIELTVEYAEEYNIEVDLTAFESAMEAQRERARTARGEQDSMHVQSEVLRNFKVPSEFLGYQSTRSRAKVIFMIQDDELVDIVQAGAEAMIIMDQTPFYAESGGQVADTGVLVADEFQASVLDVQKAPNGQSLHRVLVETGTLSVNMQVEAIVNSNNRLAITRNHTGTHLLHKALKEVLGTHANQAGSLVAPDRLRFDFSHFQALTSEELETVEAIVNDMIWRALPVSIETMSIDDAKERGAMALFGEKYGDVVRVVSAGDESIELCGGIHVQNTAEIGLFTIVSETGIGSGIRRIEAVTSRGAYELLGSYKTTEAEVRKVLKLKSHTPLVQHVQEILAEQKLMQQKIESFEAQLLNQKLSSLENEVSLVNEIPVLALQLTGVDANGLRQAADQLKQKLDSYVIALFAATEEKVVIITAVSKDLNDRGIQAGSIAKTLATICGGNGGGRPDFAQAGGKDPNKINDAINALYTYLEELK</sequence>
<dbReference type="FunFam" id="2.40.30.130:FF:000001">
    <property type="entry name" value="Alanine--tRNA ligase"/>
    <property type="match status" value="1"/>
</dbReference>
<evidence type="ECO:0000313" key="17">
    <source>
        <dbReference type="EMBL" id="TLG74270.1"/>
    </source>
</evidence>
<proteinExistence type="inferred from homology"/>
<evidence type="ECO:0000259" key="16">
    <source>
        <dbReference type="PROSITE" id="PS50860"/>
    </source>
</evidence>
<keyword evidence="9 14" id="KW-0694">RNA-binding</keyword>
<dbReference type="GO" id="GO:0008270">
    <property type="term" value="F:zinc ion binding"/>
    <property type="evidence" value="ECO:0007669"/>
    <property type="project" value="UniProtKB-UniRule"/>
</dbReference>
<dbReference type="GO" id="GO:0005524">
    <property type="term" value="F:ATP binding"/>
    <property type="evidence" value="ECO:0007669"/>
    <property type="project" value="UniProtKB-UniRule"/>
</dbReference>
<dbReference type="Pfam" id="PF07973">
    <property type="entry name" value="tRNA_SAD"/>
    <property type="match status" value="1"/>
</dbReference>
<dbReference type="RefSeq" id="WP_138190822.1">
    <property type="nucleotide sequence ID" value="NZ_VBWP01000004.1"/>
</dbReference>
<dbReference type="SUPFAM" id="SSF55186">
    <property type="entry name" value="ThrRS/AlaRS common domain"/>
    <property type="match status" value="1"/>
</dbReference>
<dbReference type="InterPro" id="IPR023033">
    <property type="entry name" value="Ala_tRNA_ligase_euk/bac"/>
</dbReference>
<evidence type="ECO:0000256" key="6">
    <source>
        <dbReference type="ARBA" id="ARBA00022741"/>
    </source>
</evidence>
<name>A0A5R8QDA8_9FIRM</name>
<gene>
    <name evidence="14 17" type="primary">alaS</name>
    <name evidence="17" type="ORF">FEZ08_06070</name>
</gene>
<keyword evidence="4 14" id="KW-0436">Ligase</keyword>
<evidence type="ECO:0000256" key="8">
    <source>
        <dbReference type="ARBA" id="ARBA00022840"/>
    </source>
</evidence>
<organism evidence="17 18">
    <name type="scientific">Culicoidibacter larvae</name>
    <dbReference type="NCBI Taxonomy" id="2579976"/>
    <lineage>
        <taxon>Bacteria</taxon>
        <taxon>Bacillati</taxon>
        <taxon>Bacillota</taxon>
        <taxon>Culicoidibacteria</taxon>
        <taxon>Culicoidibacterales</taxon>
        <taxon>Culicoidibacteraceae</taxon>
        <taxon>Culicoidibacter</taxon>
    </lineage>
</organism>
<comment type="domain">
    <text evidence="14">Consists of three domains; the N-terminal catalytic domain, the editing domain and the C-terminal C-Ala domain. The editing domain removes incorrectly charged amino acids, while the C-Ala domain, along with tRNA(Ala), serves as a bridge to cooperatively bring together the editing and aminoacylation centers thus stimulating deacylation of misacylated tRNAs.</text>
</comment>
<dbReference type="Proteomes" id="UP000306912">
    <property type="component" value="Unassembled WGS sequence"/>
</dbReference>
<keyword evidence="15" id="KW-0175">Coiled coil</keyword>
<comment type="caution">
    <text evidence="17">The sequence shown here is derived from an EMBL/GenBank/DDBJ whole genome shotgun (WGS) entry which is preliminary data.</text>
</comment>
<dbReference type="GO" id="GO:0006419">
    <property type="term" value="P:alanyl-tRNA aminoacylation"/>
    <property type="evidence" value="ECO:0007669"/>
    <property type="project" value="UniProtKB-UniRule"/>
</dbReference>
<evidence type="ECO:0000256" key="5">
    <source>
        <dbReference type="ARBA" id="ARBA00022723"/>
    </source>
</evidence>
<comment type="catalytic activity">
    <reaction evidence="13 14">
        <text>tRNA(Ala) + L-alanine + ATP = L-alanyl-tRNA(Ala) + AMP + diphosphate</text>
        <dbReference type="Rhea" id="RHEA:12540"/>
        <dbReference type="Rhea" id="RHEA-COMP:9657"/>
        <dbReference type="Rhea" id="RHEA-COMP:9923"/>
        <dbReference type="ChEBI" id="CHEBI:30616"/>
        <dbReference type="ChEBI" id="CHEBI:33019"/>
        <dbReference type="ChEBI" id="CHEBI:57972"/>
        <dbReference type="ChEBI" id="CHEBI:78442"/>
        <dbReference type="ChEBI" id="CHEBI:78497"/>
        <dbReference type="ChEBI" id="CHEBI:456215"/>
        <dbReference type="EC" id="6.1.1.7"/>
    </reaction>
</comment>
<dbReference type="Gene3D" id="2.40.30.130">
    <property type="match status" value="1"/>
</dbReference>
<evidence type="ECO:0000256" key="2">
    <source>
        <dbReference type="ARBA" id="ARBA00022490"/>
    </source>
</evidence>
<dbReference type="GO" id="GO:0002161">
    <property type="term" value="F:aminoacyl-tRNA deacylase activity"/>
    <property type="evidence" value="ECO:0007669"/>
    <property type="project" value="TreeGrafter"/>
</dbReference>
<dbReference type="Gene3D" id="3.10.310.40">
    <property type="match status" value="1"/>
</dbReference>
<keyword evidence="5 14" id="KW-0479">Metal-binding</keyword>
<dbReference type="GO" id="GO:0140096">
    <property type="term" value="F:catalytic activity, acting on a protein"/>
    <property type="evidence" value="ECO:0007669"/>
    <property type="project" value="UniProtKB-ARBA"/>
</dbReference>
<evidence type="ECO:0000256" key="13">
    <source>
        <dbReference type="ARBA" id="ARBA00048300"/>
    </source>
</evidence>
<evidence type="ECO:0000256" key="10">
    <source>
        <dbReference type="ARBA" id="ARBA00022917"/>
    </source>
</evidence>
<keyword evidence="6 14" id="KW-0547">Nucleotide-binding</keyword>
<dbReference type="EMBL" id="VBWP01000004">
    <property type="protein sequence ID" value="TLG74270.1"/>
    <property type="molecule type" value="Genomic_DNA"/>
</dbReference>
<dbReference type="InterPro" id="IPR018165">
    <property type="entry name" value="Ala-tRNA-synth_IIc_core"/>
</dbReference>
<keyword evidence="7 14" id="KW-0862">Zinc</keyword>
<accession>A0A5R8QDA8</accession>
<feature type="coiled-coil region" evidence="15">
    <location>
        <begin position="734"/>
        <end position="773"/>
    </location>
</feature>
<evidence type="ECO:0000256" key="4">
    <source>
        <dbReference type="ARBA" id="ARBA00022598"/>
    </source>
</evidence>
<dbReference type="PRINTS" id="PR00980">
    <property type="entry name" value="TRNASYNTHALA"/>
</dbReference>
<dbReference type="InterPro" id="IPR012947">
    <property type="entry name" value="tRNA_SAD"/>
</dbReference>
<evidence type="ECO:0000256" key="15">
    <source>
        <dbReference type="SAM" id="Coils"/>
    </source>
</evidence>
<dbReference type="InterPro" id="IPR050058">
    <property type="entry name" value="Ala-tRNA_ligase"/>
</dbReference>
<keyword evidence="8 14" id="KW-0067">ATP-binding</keyword>
<dbReference type="FunFam" id="3.30.980.10:FF:000004">
    <property type="entry name" value="Alanine--tRNA ligase, cytoplasmic"/>
    <property type="match status" value="1"/>
</dbReference>
<evidence type="ECO:0000256" key="11">
    <source>
        <dbReference type="ARBA" id="ARBA00023146"/>
    </source>
</evidence>
<dbReference type="InParanoid" id="A0A5R8QDA8"/>
<comment type="function">
    <text evidence="12 14">Catalyzes the attachment of alanine to tRNA(Ala) in a two-step reaction: alanine is first activated by ATP to form Ala-AMP and then transferred to the acceptor end of tRNA(Ala). Also edits incorrectly charged Ser-tRNA(Ala) and Gly-tRNA(Ala) via its editing domain.</text>
</comment>
<evidence type="ECO:0000256" key="9">
    <source>
        <dbReference type="ARBA" id="ARBA00022884"/>
    </source>
</evidence>
<comment type="similarity">
    <text evidence="1 14">Belongs to the class-II aminoacyl-tRNA synthetase family.</text>
</comment>
<dbReference type="SUPFAM" id="SSF101353">
    <property type="entry name" value="Putative anticodon-binding domain of alanyl-tRNA synthetase (AlaRS)"/>
    <property type="match status" value="1"/>
</dbReference>
<dbReference type="InterPro" id="IPR002318">
    <property type="entry name" value="Ala-tRNA-lgiase_IIc"/>
</dbReference>
<keyword evidence="10 14" id="KW-0648">Protein biosynthesis</keyword>
<dbReference type="Pfam" id="PF02272">
    <property type="entry name" value="DHHA1"/>
    <property type="match status" value="1"/>
</dbReference>
<feature type="binding site" evidence="14">
    <location>
        <position position="569"/>
    </location>
    <ligand>
        <name>Zn(2+)</name>
        <dbReference type="ChEBI" id="CHEBI:29105"/>
    </ligand>
</feature>
<keyword evidence="2 14" id="KW-0963">Cytoplasm</keyword>
<dbReference type="GO" id="GO:0005829">
    <property type="term" value="C:cytosol"/>
    <property type="evidence" value="ECO:0007669"/>
    <property type="project" value="TreeGrafter"/>
</dbReference>
<evidence type="ECO:0000313" key="18">
    <source>
        <dbReference type="Proteomes" id="UP000306912"/>
    </source>
</evidence>
<dbReference type="InterPro" id="IPR009000">
    <property type="entry name" value="Transl_B-barrel_sf"/>
</dbReference>
<dbReference type="CDD" id="cd00673">
    <property type="entry name" value="AlaRS_core"/>
    <property type="match status" value="1"/>
</dbReference>
<protein>
    <recommendedName>
        <fullName evidence="14">Alanine--tRNA ligase</fullName>
        <ecNumber evidence="14">6.1.1.7</ecNumber>
    </recommendedName>
    <alternativeName>
        <fullName evidence="14">Alanyl-tRNA synthetase</fullName>
        <shortName evidence="14">AlaRS</shortName>
    </alternativeName>
</protein>
<dbReference type="InterPro" id="IPR003156">
    <property type="entry name" value="DHHA1_dom"/>
</dbReference>
<keyword evidence="3 14" id="KW-0820">tRNA-binding</keyword>
<evidence type="ECO:0000256" key="7">
    <source>
        <dbReference type="ARBA" id="ARBA00022833"/>
    </source>
</evidence>
<dbReference type="NCBIfam" id="TIGR00344">
    <property type="entry name" value="alaS"/>
    <property type="match status" value="1"/>
</dbReference>
<dbReference type="OrthoDB" id="9803884at2"/>
<feature type="binding site" evidence="14">
    <location>
        <position position="565"/>
    </location>
    <ligand>
        <name>Zn(2+)</name>
        <dbReference type="ChEBI" id="CHEBI:29105"/>
    </ligand>
</feature>
<dbReference type="GO" id="GO:0016740">
    <property type="term" value="F:transferase activity"/>
    <property type="evidence" value="ECO:0007669"/>
    <property type="project" value="UniProtKB-ARBA"/>
</dbReference>
<dbReference type="FunFam" id="3.30.54.20:FF:000001">
    <property type="entry name" value="Alanine--tRNA ligase"/>
    <property type="match status" value="1"/>
</dbReference>
<dbReference type="PANTHER" id="PTHR11777">
    <property type="entry name" value="ALANYL-TRNA SYNTHETASE"/>
    <property type="match status" value="1"/>
</dbReference>
<evidence type="ECO:0000256" key="3">
    <source>
        <dbReference type="ARBA" id="ARBA00022555"/>
    </source>
</evidence>
<comment type="cofactor">
    <cofactor evidence="14">
        <name>Zn(2+)</name>
        <dbReference type="ChEBI" id="CHEBI:29105"/>
    </cofactor>
    <text evidence="14">Binds 1 zinc ion per subunit.</text>
</comment>